<dbReference type="EMBL" id="CAJOBR010007183">
    <property type="protein sequence ID" value="CAF4858413.1"/>
    <property type="molecule type" value="Genomic_DNA"/>
</dbReference>
<comment type="caution">
    <text evidence="2">The sequence shown here is derived from an EMBL/GenBank/DDBJ whole genome shotgun (WGS) entry which is preliminary data.</text>
</comment>
<feature type="coiled-coil region" evidence="1">
    <location>
        <begin position="211"/>
        <end position="241"/>
    </location>
</feature>
<protein>
    <recommendedName>
        <fullName evidence="4">CCHC-type domain-containing protein</fullName>
    </recommendedName>
</protein>
<evidence type="ECO:0000313" key="3">
    <source>
        <dbReference type="Proteomes" id="UP000663848"/>
    </source>
</evidence>
<keyword evidence="1" id="KW-0175">Coiled coil</keyword>
<reference evidence="2" key="1">
    <citation type="submission" date="2021-02" db="EMBL/GenBank/DDBJ databases">
        <authorList>
            <person name="Nowell W R."/>
        </authorList>
    </citation>
    <scope>NUCLEOTIDE SEQUENCE</scope>
</reference>
<evidence type="ECO:0008006" key="4">
    <source>
        <dbReference type="Google" id="ProtNLM"/>
    </source>
</evidence>
<sequence length="306" mass="34634">MKNKFGNNIKLVKIELTSYEIRRQLLADKKLIINYISYDIDQYLAPINVLICSKCCGLGHFRKQCVELTETCRTCSGKFTDLKDHRCTASPKCKHCNGDYTSNSMKCPVVKSFRADLTRKILSNSNSINRPLLPTVSTKSNNGFHFNPPNFPALNKGWSQSDSPMMSKLNDLLTGLANVNTTLSKLYETNTKFEKFMADKNIHDIELSKEVESLKLHNTKLEEDMRELNSKTDQHADLLKQVNQFFKRLLLPAMDGILKGCTETEYSVSASLGLGRLGLGRLGLGRLGRDSRSRFDLHLLYNGKEL</sequence>
<organism evidence="2 3">
    <name type="scientific">Rotaria socialis</name>
    <dbReference type="NCBI Taxonomy" id="392032"/>
    <lineage>
        <taxon>Eukaryota</taxon>
        <taxon>Metazoa</taxon>
        <taxon>Spiralia</taxon>
        <taxon>Gnathifera</taxon>
        <taxon>Rotifera</taxon>
        <taxon>Eurotatoria</taxon>
        <taxon>Bdelloidea</taxon>
        <taxon>Philodinida</taxon>
        <taxon>Philodinidae</taxon>
        <taxon>Rotaria</taxon>
    </lineage>
</organism>
<proteinExistence type="predicted"/>
<evidence type="ECO:0000313" key="2">
    <source>
        <dbReference type="EMBL" id="CAF4858413.1"/>
    </source>
</evidence>
<dbReference type="Proteomes" id="UP000663848">
    <property type="component" value="Unassembled WGS sequence"/>
</dbReference>
<gene>
    <name evidence="2" type="ORF">QYT958_LOCUS27724</name>
</gene>
<name>A0A821SLI6_9BILA</name>
<dbReference type="AlphaFoldDB" id="A0A821SLI6"/>
<evidence type="ECO:0000256" key="1">
    <source>
        <dbReference type="SAM" id="Coils"/>
    </source>
</evidence>
<accession>A0A821SLI6</accession>